<comment type="caution">
    <text evidence="1">The sequence shown here is derived from an EMBL/GenBank/DDBJ whole genome shotgun (WGS) entry which is preliminary data.</text>
</comment>
<proteinExistence type="predicted"/>
<evidence type="ECO:0000313" key="2">
    <source>
        <dbReference type="Proteomes" id="UP000033689"/>
    </source>
</evidence>
<evidence type="ECO:0000313" key="1">
    <source>
        <dbReference type="EMBL" id="KJV91937.1"/>
    </source>
</evidence>
<protein>
    <submittedName>
        <fullName evidence="1">Uncharacterized protein</fullName>
    </submittedName>
</protein>
<organism evidence="1 2">
    <name type="scientific">Rickettsia bellii str. RML Mogi</name>
    <dbReference type="NCBI Taxonomy" id="1359194"/>
    <lineage>
        <taxon>Bacteria</taxon>
        <taxon>Pseudomonadati</taxon>
        <taxon>Pseudomonadota</taxon>
        <taxon>Alphaproteobacteria</taxon>
        <taxon>Rickettsiales</taxon>
        <taxon>Rickettsiaceae</taxon>
        <taxon>Rickettsieae</taxon>
        <taxon>Rickettsia</taxon>
        <taxon>belli group</taxon>
    </lineage>
</organism>
<sequence length="121" mass="13177">MAYNVTKETLEVREDKKLDREKTALESIKGAKAQQLDKVLEAKENIAKDAPNLQKFLDTKIPDIYKNPPEPSPDKTFEGGWAKQFVKSVRDTTLEAASLFADGIATGSIGGIAFAATAAFC</sequence>
<dbReference type="PATRIC" id="fig|1359194.3.peg.565"/>
<dbReference type="EMBL" id="LAOJ01000001">
    <property type="protein sequence ID" value="KJV91937.1"/>
    <property type="molecule type" value="Genomic_DNA"/>
</dbReference>
<dbReference type="AlphaFoldDB" id="A0A0F3QI37"/>
<dbReference type="Proteomes" id="UP000033689">
    <property type="component" value="Unassembled WGS sequence"/>
</dbReference>
<accession>A0A0F3QI37</accession>
<reference evidence="1 2" key="1">
    <citation type="submission" date="2015-02" db="EMBL/GenBank/DDBJ databases">
        <title>Genome Sequencing of Rickettsiales.</title>
        <authorList>
            <person name="Daugherty S.C."/>
            <person name="Su Q."/>
            <person name="Abolude K."/>
            <person name="Beier-Sexton M."/>
            <person name="Carlyon J.A."/>
            <person name="Carter R."/>
            <person name="Day N.P."/>
            <person name="Dumler S.J."/>
            <person name="Dyachenko V."/>
            <person name="Godinez A."/>
            <person name="Kurtti T.J."/>
            <person name="Lichay M."/>
            <person name="Mullins K.E."/>
            <person name="Ott S."/>
            <person name="Pappas-Brown V."/>
            <person name="Paris D.H."/>
            <person name="Patel P."/>
            <person name="Richards A.L."/>
            <person name="Sadzewicz L."/>
            <person name="Sears K."/>
            <person name="Seidman D."/>
            <person name="Sengamalay N."/>
            <person name="Stenos J."/>
            <person name="Tallon L.J."/>
            <person name="Vincent G."/>
            <person name="Fraser C.M."/>
            <person name="Munderloh U."/>
            <person name="Dunning-Hotopp J.C."/>
        </authorList>
    </citation>
    <scope>NUCLEOTIDE SEQUENCE [LARGE SCALE GENOMIC DNA]</scope>
    <source>
        <strain evidence="1 2">RML Mogi</strain>
    </source>
</reference>
<gene>
    <name evidence="1" type="ORF">RBEMOGI_0553</name>
</gene>
<name>A0A0F3QI37_RICBE</name>
<dbReference type="RefSeq" id="WP_045799652.1">
    <property type="nucleotide sequence ID" value="NZ_LAOJ01000001.1"/>
</dbReference>